<evidence type="ECO:0000313" key="2">
    <source>
        <dbReference type="Proteomes" id="UP000516444"/>
    </source>
</evidence>
<dbReference type="Proteomes" id="UP000516444">
    <property type="component" value="Chromosome"/>
</dbReference>
<dbReference type="KEGG" id="sgm:GCM10017557_00170"/>
<dbReference type="EMBL" id="AP023440">
    <property type="protein sequence ID" value="BCL25158.1"/>
    <property type="molecule type" value="Genomic_DNA"/>
</dbReference>
<name>A0A7G1NPL9_9ACTN</name>
<accession>A0A7G1NPL9</accession>
<reference evidence="1 2" key="1">
    <citation type="journal article" date="2014" name="Int. J. Syst. Evol. Microbiol.">
        <title>Complete genome sequence of Corynebacterium casei LMG S-19264T (=DSM 44701T), isolated from a smear-ripened cheese.</title>
        <authorList>
            <consortium name="US DOE Joint Genome Institute (JGI-PGF)"/>
            <person name="Walter F."/>
            <person name="Albersmeier A."/>
            <person name="Kalinowski J."/>
            <person name="Ruckert C."/>
        </authorList>
    </citation>
    <scope>NUCLEOTIDE SEQUENCE [LARGE SCALE GENOMIC DNA]</scope>
    <source>
        <strain evidence="1 2">JCM 4677</strain>
    </source>
</reference>
<protein>
    <submittedName>
        <fullName evidence="1">Uncharacterized protein</fullName>
    </submittedName>
</protein>
<dbReference type="RefSeq" id="WP_055520478.1">
    <property type="nucleotide sequence ID" value="NZ_AP023440.1"/>
</dbReference>
<proteinExistence type="predicted"/>
<sequence>MKKVPYWTYACRLLAMPVLTLGVATSLPPHQAGLGSGLGITARETGAALGVAVTASRCPPTPT</sequence>
<gene>
    <name evidence="1" type="ORF">GCM10017557_00170</name>
</gene>
<organism evidence="1 2">
    <name type="scientific">Streptomyces aurantiacus</name>
    <dbReference type="NCBI Taxonomy" id="47760"/>
    <lineage>
        <taxon>Bacteria</taxon>
        <taxon>Bacillati</taxon>
        <taxon>Actinomycetota</taxon>
        <taxon>Actinomycetes</taxon>
        <taxon>Kitasatosporales</taxon>
        <taxon>Streptomycetaceae</taxon>
        <taxon>Streptomyces</taxon>
        <taxon>Streptomyces aurantiacus group</taxon>
    </lineage>
</organism>
<keyword evidence="2" id="KW-1185">Reference proteome</keyword>
<evidence type="ECO:0000313" key="1">
    <source>
        <dbReference type="EMBL" id="BCL25158.1"/>
    </source>
</evidence>
<dbReference type="AlphaFoldDB" id="A0A7G1NPL9"/>